<keyword evidence="1" id="KW-1133">Transmembrane helix</keyword>
<dbReference type="Proteomes" id="UP000267464">
    <property type="component" value="Unassembled WGS sequence"/>
</dbReference>
<feature type="transmembrane region" description="Helical" evidence="1">
    <location>
        <begin position="61"/>
        <end position="81"/>
    </location>
</feature>
<dbReference type="InterPro" id="IPR019253">
    <property type="entry name" value="DUF2244_TM"/>
</dbReference>
<accession>A0A3N7IRS2</accession>
<evidence type="ECO:0000256" key="1">
    <source>
        <dbReference type="SAM" id="Phobius"/>
    </source>
</evidence>
<protein>
    <submittedName>
        <fullName evidence="2">DUF2244 domain-containing protein</fullName>
    </submittedName>
</protein>
<feature type="transmembrane region" description="Helical" evidence="1">
    <location>
        <begin position="87"/>
        <end position="106"/>
    </location>
</feature>
<keyword evidence="3" id="KW-1185">Reference proteome</keyword>
<dbReference type="EMBL" id="QUSW01000010">
    <property type="protein sequence ID" value="RQP21572.1"/>
    <property type="molecule type" value="Genomic_DNA"/>
</dbReference>
<dbReference type="Pfam" id="PF10003">
    <property type="entry name" value="DUF2244"/>
    <property type="match status" value="1"/>
</dbReference>
<dbReference type="RefSeq" id="WP_124543514.1">
    <property type="nucleotide sequence ID" value="NZ_QUSW01000010.1"/>
</dbReference>
<dbReference type="AlphaFoldDB" id="A0A3N7IRS2"/>
<name>A0A3N7IRS2_9BURK</name>
<organism evidence="2 3">
    <name type="scientific">Piscinibacter terrae</name>
    <dbReference type="NCBI Taxonomy" id="2496871"/>
    <lineage>
        <taxon>Bacteria</taxon>
        <taxon>Pseudomonadati</taxon>
        <taxon>Pseudomonadota</taxon>
        <taxon>Betaproteobacteria</taxon>
        <taxon>Burkholderiales</taxon>
        <taxon>Sphaerotilaceae</taxon>
        <taxon>Piscinibacter</taxon>
    </lineage>
</organism>
<reference evidence="2 3" key="2">
    <citation type="submission" date="2018-12" db="EMBL/GenBank/DDBJ databases">
        <title>Rhizobacter gummiphilus sp. nov., a rubber-degrading bacterium isolated from the soil of a botanical garden in Japan.</title>
        <authorList>
            <person name="Shunsuke S.S."/>
        </authorList>
    </citation>
    <scope>NUCLEOTIDE SEQUENCE [LARGE SCALE GENOMIC DNA]</scope>
    <source>
        <strain evidence="2 3">S-16</strain>
    </source>
</reference>
<dbReference type="OrthoDB" id="9091577at2"/>
<keyword evidence="1" id="KW-0812">Transmembrane</keyword>
<comment type="caution">
    <text evidence="2">The sequence shown here is derived from an EMBL/GenBank/DDBJ whole genome shotgun (WGS) entry which is preliminary data.</text>
</comment>
<gene>
    <name evidence="2" type="ORF">DZC73_27050</name>
</gene>
<evidence type="ECO:0000313" key="2">
    <source>
        <dbReference type="EMBL" id="RQP21572.1"/>
    </source>
</evidence>
<keyword evidence="1" id="KW-0472">Membrane</keyword>
<proteinExistence type="predicted"/>
<evidence type="ECO:0000313" key="3">
    <source>
        <dbReference type="Proteomes" id="UP000267464"/>
    </source>
</evidence>
<sequence length="197" mass="21565">MSATSSPGASRAPTTLDASGAAGIVPSSFAFRFGQESGNAAGGWKVEWKLKRNCSLAPRQLLGLYVVLCGISFAVAAFWWWHGARLVMPFAAIELLATGAAMLLYARHAADNESIALAHDRLTVEHASGNRVEHVEFQPMWVRVEPESGDGSLVELSGQGRRIAVGRYVRPELRRQLADELRVALRHSRLRDFQVAR</sequence>
<reference evidence="2 3" key="1">
    <citation type="submission" date="2018-08" db="EMBL/GenBank/DDBJ databases">
        <authorList>
            <person name="Khan S.A."/>
            <person name="Jeon C.O."/>
            <person name="Chun B.H."/>
            <person name="Jeong S.E."/>
        </authorList>
    </citation>
    <scope>NUCLEOTIDE SEQUENCE [LARGE SCALE GENOMIC DNA]</scope>
    <source>
        <strain evidence="2 3">S-16</strain>
    </source>
</reference>